<evidence type="ECO:0000256" key="2">
    <source>
        <dbReference type="ARBA" id="ARBA00010062"/>
    </source>
</evidence>
<evidence type="ECO:0000256" key="4">
    <source>
        <dbReference type="ARBA" id="ARBA00022729"/>
    </source>
</evidence>
<dbReference type="Gene3D" id="3.40.190.170">
    <property type="entry name" value="Bacterial extracellular solute-binding protein, family 7"/>
    <property type="match status" value="1"/>
</dbReference>
<dbReference type="Proteomes" id="UP000294546">
    <property type="component" value="Unassembled WGS sequence"/>
</dbReference>
<feature type="domain" description="Leucine-binding protein" evidence="5">
    <location>
        <begin position="369"/>
        <end position="658"/>
    </location>
</feature>
<proteinExistence type="inferred from homology"/>
<comment type="caution">
    <text evidence="6">The sequence shown here is derived from an EMBL/GenBank/DDBJ whole genome shotgun (WGS) entry which is preliminary data.</text>
</comment>
<organism evidence="6 7">
    <name type="scientific">Marinobacterium mangrovicola</name>
    <dbReference type="NCBI Taxonomy" id="1476959"/>
    <lineage>
        <taxon>Bacteria</taxon>
        <taxon>Pseudomonadati</taxon>
        <taxon>Pseudomonadota</taxon>
        <taxon>Gammaproteobacteria</taxon>
        <taxon>Oceanospirillales</taxon>
        <taxon>Oceanospirillaceae</taxon>
        <taxon>Marinobacterium</taxon>
    </lineage>
</organism>
<dbReference type="InterPro" id="IPR038404">
    <property type="entry name" value="TRAP_DctP_sf"/>
</dbReference>
<dbReference type="EMBL" id="SMFU01000007">
    <property type="protein sequence ID" value="TCK08797.1"/>
    <property type="molecule type" value="Genomic_DNA"/>
</dbReference>
<dbReference type="InterPro" id="IPR028081">
    <property type="entry name" value="Leu-bd"/>
</dbReference>
<dbReference type="InterPro" id="IPR028082">
    <property type="entry name" value="Peripla_BP_I"/>
</dbReference>
<dbReference type="InterPro" id="IPR018389">
    <property type="entry name" value="DctP_fam"/>
</dbReference>
<gene>
    <name evidence="6" type="ORF">CLV83_0890</name>
</gene>
<dbReference type="InterPro" id="IPR004682">
    <property type="entry name" value="TRAP_DctP"/>
</dbReference>
<evidence type="ECO:0000259" key="5">
    <source>
        <dbReference type="Pfam" id="PF13458"/>
    </source>
</evidence>
<dbReference type="Pfam" id="PF13458">
    <property type="entry name" value="Peripla_BP_6"/>
    <property type="match status" value="1"/>
</dbReference>
<dbReference type="GO" id="GO:0055085">
    <property type="term" value="P:transmembrane transport"/>
    <property type="evidence" value="ECO:0007669"/>
    <property type="project" value="InterPro"/>
</dbReference>
<comment type="similarity">
    <text evidence="1">Belongs to the bacterial solute-binding protein 7 family.</text>
</comment>
<dbReference type="NCBIfam" id="NF037995">
    <property type="entry name" value="TRAP_S1"/>
    <property type="match status" value="1"/>
</dbReference>
<evidence type="ECO:0000313" key="6">
    <source>
        <dbReference type="EMBL" id="TCK08797.1"/>
    </source>
</evidence>
<dbReference type="Pfam" id="PF03480">
    <property type="entry name" value="DctP"/>
    <property type="match status" value="1"/>
</dbReference>
<accession>A0A4R1GK69</accession>
<dbReference type="SUPFAM" id="SSF53822">
    <property type="entry name" value="Periplasmic binding protein-like I"/>
    <property type="match status" value="1"/>
</dbReference>
<protein>
    <submittedName>
        <fullName evidence="6">Tripartite ATP-independent transporter DctP family solute receptor</fullName>
    </submittedName>
</protein>
<dbReference type="CDD" id="cd13603">
    <property type="entry name" value="PBP2_TRAP_Siap_TeaA_like"/>
    <property type="match status" value="1"/>
</dbReference>
<dbReference type="OrthoDB" id="9771186at2"/>
<comment type="similarity">
    <text evidence="2">Belongs to the leucine-binding protein family.</text>
</comment>
<evidence type="ECO:0000256" key="3">
    <source>
        <dbReference type="ARBA" id="ARBA00022448"/>
    </source>
</evidence>
<dbReference type="NCBIfam" id="TIGR00787">
    <property type="entry name" value="dctP"/>
    <property type="match status" value="1"/>
</dbReference>
<evidence type="ECO:0000313" key="7">
    <source>
        <dbReference type="Proteomes" id="UP000294546"/>
    </source>
</evidence>
<sequence length="693" mass="76473">MPFQRLLLWLTGSLILLALGALILWPTDSGQPLAEQKETAVAPAQYRLRMGYNMPEGSVMHAAAVRLAEQVKQDSGGRLQIELYPNQALGNDHQMLEMARDSELDMVLTPTAKLSISLPEMQYADLPFYFPSQDDVYALLDGEPGQILLSRMARIGLVGLTFWGNGFKQFTANESLLTPKQFEGKRFRVMKSRLLKQQFEMLGAEAVPIDFHQVRAALRDGVVDGQENPLAAIYAVGIHQEQSHLILSSHAYLAYVLSISETSFNRLPGPLQRLLIASAREQTAWQRDETERREQGLLKEIEDSGVTIEQLSEAQRAKFRERLRLLVERFEPIIGADLIAISDEYLMERYAASERSLIGIDMDLTLANGDVGVDIKRGAELALKNFPELGSVAMNNSGQPSLALRNMERFVGNPRVIAILGGTSAATLREQLPLINEAGIPVLLPWVVEASLFKQDGNRTLFSIGMSSDHLAERILASAQEKSVKRIGLVTENSATGIELAGQLERSLRGSGVALGNLVKLNVGSSEVGAEQLQALIDSSEYWVVALGRPAQYPVLRQLAVVAGEHSVLSLWNSVPSGQKVIECLRTDIDAQAYNQLERQYIEHYGVTPQVPMALVRGYDAGLLLSESIEQLQHKELALSRENLLTQLENLPPVQGVIRHYDPAYAPGQHRALSFDDYAVSPQGCRLEGSVAQ</sequence>
<dbReference type="PANTHER" id="PTHR33376">
    <property type="match status" value="1"/>
</dbReference>
<reference evidence="6 7" key="1">
    <citation type="submission" date="2019-03" db="EMBL/GenBank/DDBJ databases">
        <title>Genomic Encyclopedia of Archaeal and Bacterial Type Strains, Phase II (KMG-II): from individual species to whole genera.</title>
        <authorList>
            <person name="Goeker M."/>
        </authorList>
    </citation>
    <scope>NUCLEOTIDE SEQUENCE [LARGE SCALE GENOMIC DNA]</scope>
    <source>
        <strain evidence="6 7">DSM 27697</strain>
    </source>
</reference>
<dbReference type="GO" id="GO:0030288">
    <property type="term" value="C:outer membrane-bounded periplasmic space"/>
    <property type="evidence" value="ECO:0007669"/>
    <property type="project" value="InterPro"/>
</dbReference>
<dbReference type="AlphaFoldDB" id="A0A4R1GK69"/>
<keyword evidence="4" id="KW-0732">Signal</keyword>
<keyword evidence="3" id="KW-0813">Transport</keyword>
<dbReference type="Gene3D" id="3.40.50.2300">
    <property type="match status" value="2"/>
</dbReference>
<keyword evidence="6" id="KW-0675">Receptor</keyword>
<name>A0A4R1GK69_9GAMM</name>
<dbReference type="RefSeq" id="WP_132288054.1">
    <property type="nucleotide sequence ID" value="NZ_SMFU01000007.1"/>
</dbReference>
<evidence type="ECO:0000256" key="1">
    <source>
        <dbReference type="ARBA" id="ARBA00009023"/>
    </source>
</evidence>
<keyword evidence="7" id="KW-1185">Reference proteome</keyword>
<dbReference type="PANTHER" id="PTHR33376:SF7">
    <property type="entry name" value="C4-DICARBOXYLATE-BINDING PROTEIN DCTB"/>
    <property type="match status" value="1"/>
</dbReference>